<dbReference type="InterPro" id="IPR007168">
    <property type="entry name" value="Phageshock_PspC_N"/>
</dbReference>
<evidence type="ECO:0000256" key="2">
    <source>
        <dbReference type="ARBA" id="ARBA00022475"/>
    </source>
</evidence>
<dbReference type="GO" id="GO:0005886">
    <property type="term" value="C:plasma membrane"/>
    <property type="evidence" value="ECO:0007669"/>
    <property type="project" value="UniProtKB-SubCell"/>
</dbReference>
<sequence length="65" mass="7068">MHKKLVKSPRTGILTGVCSGVAKYFNIDPTLVRLGFVISLFVGVGSPGLIYLVMALVMPKDELEF</sequence>
<keyword evidence="2" id="KW-1003">Cell membrane</keyword>
<gene>
    <name evidence="8" type="ORF">NH26_11300</name>
</gene>
<evidence type="ECO:0000313" key="8">
    <source>
        <dbReference type="EMBL" id="OHX66896.1"/>
    </source>
</evidence>
<dbReference type="EMBL" id="JRYR02000001">
    <property type="protein sequence ID" value="OHX66896.1"/>
    <property type="molecule type" value="Genomic_DNA"/>
</dbReference>
<name>A0A1S1Z0V6_FLAPC</name>
<dbReference type="PANTHER" id="PTHR33885">
    <property type="entry name" value="PHAGE SHOCK PROTEIN C"/>
    <property type="match status" value="1"/>
</dbReference>
<evidence type="ECO:0000256" key="4">
    <source>
        <dbReference type="ARBA" id="ARBA00022989"/>
    </source>
</evidence>
<feature type="transmembrane region" description="Helical" evidence="6">
    <location>
        <begin position="34"/>
        <end position="58"/>
    </location>
</feature>
<comment type="caution">
    <text evidence="8">The sequence shown here is derived from an EMBL/GenBank/DDBJ whole genome shotgun (WGS) entry which is preliminary data.</text>
</comment>
<dbReference type="AlphaFoldDB" id="A0A1S1Z0V6"/>
<protein>
    <submittedName>
        <fullName evidence="8">PspC domain-containing protein</fullName>
    </submittedName>
</protein>
<dbReference type="OrthoDB" id="5772680at2"/>
<evidence type="ECO:0000256" key="3">
    <source>
        <dbReference type="ARBA" id="ARBA00022692"/>
    </source>
</evidence>
<dbReference type="STRING" id="915059.NH26_11300"/>
<proteinExistence type="predicted"/>
<keyword evidence="5 6" id="KW-0472">Membrane</keyword>
<evidence type="ECO:0000259" key="7">
    <source>
        <dbReference type="Pfam" id="PF04024"/>
    </source>
</evidence>
<keyword evidence="3 6" id="KW-0812">Transmembrane</keyword>
<evidence type="ECO:0000256" key="1">
    <source>
        <dbReference type="ARBA" id="ARBA00004162"/>
    </source>
</evidence>
<feature type="domain" description="Phage shock protein PspC N-terminal" evidence="7">
    <location>
        <begin position="3"/>
        <end position="60"/>
    </location>
</feature>
<keyword evidence="4 6" id="KW-1133">Transmembrane helix</keyword>
<evidence type="ECO:0000313" key="9">
    <source>
        <dbReference type="Proteomes" id="UP000179797"/>
    </source>
</evidence>
<dbReference type="Pfam" id="PF04024">
    <property type="entry name" value="PspC"/>
    <property type="match status" value="1"/>
</dbReference>
<dbReference type="PANTHER" id="PTHR33885:SF3">
    <property type="entry name" value="PHAGE SHOCK PROTEIN C"/>
    <property type="match status" value="1"/>
</dbReference>
<keyword evidence="9" id="KW-1185">Reference proteome</keyword>
<evidence type="ECO:0000256" key="5">
    <source>
        <dbReference type="ARBA" id="ARBA00023136"/>
    </source>
</evidence>
<dbReference type="InterPro" id="IPR052027">
    <property type="entry name" value="PspC"/>
</dbReference>
<dbReference type="RefSeq" id="WP_044223072.1">
    <property type="nucleotide sequence ID" value="NZ_JRYR02000001.1"/>
</dbReference>
<organism evidence="8 9">
    <name type="scientific">Flammeovirga pacifica</name>
    <dbReference type="NCBI Taxonomy" id="915059"/>
    <lineage>
        <taxon>Bacteria</taxon>
        <taxon>Pseudomonadati</taxon>
        <taxon>Bacteroidota</taxon>
        <taxon>Cytophagia</taxon>
        <taxon>Cytophagales</taxon>
        <taxon>Flammeovirgaceae</taxon>
        <taxon>Flammeovirga</taxon>
    </lineage>
</organism>
<comment type="subcellular location">
    <subcellularLocation>
        <location evidence="1">Cell membrane</location>
        <topology evidence="1">Single-pass membrane protein</topology>
    </subcellularLocation>
</comment>
<accession>A0A1S1Z0V6</accession>
<dbReference type="Proteomes" id="UP000179797">
    <property type="component" value="Unassembled WGS sequence"/>
</dbReference>
<reference evidence="8 9" key="1">
    <citation type="journal article" date="2012" name="Int. J. Syst. Evol. Microbiol.">
        <title>Flammeovirga pacifica sp. nov., isolated from deep-sea sediment.</title>
        <authorList>
            <person name="Xu H."/>
            <person name="Fu Y."/>
            <person name="Yang N."/>
            <person name="Ding Z."/>
            <person name="Lai Q."/>
            <person name="Zeng R."/>
        </authorList>
    </citation>
    <scope>NUCLEOTIDE SEQUENCE [LARGE SCALE GENOMIC DNA]</scope>
    <source>
        <strain evidence="9">DSM 24597 / LMG 26175 / WPAGA1</strain>
    </source>
</reference>
<evidence type="ECO:0000256" key="6">
    <source>
        <dbReference type="SAM" id="Phobius"/>
    </source>
</evidence>